<comment type="caution">
    <text evidence="1">The sequence shown here is derived from an EMBL/GenBank/DDBJ whole genome shotgun (WGS) entry which is preliminary data.</text>
</comment>
<organism evidence="1 2">
    <name type="scientific">Favolaschia claudopus</name>
    <dbReference type="NCBI Taxonomy" id="2862362"/>
    <lineage>
        <taxon>Eukaryota</taxon>
        <taxon>Fungi</taxon>
        <taxon>Dikarya</taxon>
        <taxon>Basidiomycota</taxon>
        <taxon>Agaricomycotina</taxon>
        <taxon>Agaricomycetes</taxon>
        <taxon>Agaricomycetidae</taxon>
        <taxon>Agaricales</taxon>
        <taxon>Marasmiineae</taxon>
        <taxon>Mycenaceae</taxon>
        <taxon>Favolaschia</taxon>
    </lineage>
</organism>
<dbReference type="AlphaFoldDB" id="A0AAW0BR54"/>
<name>A0AAW0BR54_9AGAR</name>
<dbReference type="Proteomes" id="UP001362999">
    <property type="component" value="Unassembled WGS sequence"/>
</dbReference>
<evidence type="ECO:0008006" key="3">
    <source>
        <dbReference type="Google" id="ProtNLM"/>
    </source>
</evidence>
<gene>
    <name evidence="1" type="ORF">R3P38DRAFT_2937390</name>
</gene>
<evidence type="ECO:0000313" key="1">
    <source>
        <dbReference type="EMBL" id="KAK7028601.1"/>
    </source>
</evidence>
<sequence length="403" mass="45443">MPALAQELLDEITQSVDGTQNVKALSLASRAFRSSSQRRLFRTWLLYDRDARLLFAGNGPLVVATFKNAQKMADSFPHLLDHARDLTVDLRQDAPLELLEDVLLPHAPPLVRLCIRNQFSLHRVNMRDLNLTTSPLAHLFFLPTLRSFSLENFVGVPRSFIPFAMSRFDEVNFVDIGIERAPDDSPLPLRPIKAKTLNFRSQSDILYDRDRFTIILDIGLERHLRGLRILRLSSGNASWRTLLKEGDITQTLEHLEIKVKYLPRFSECAFTTLRVLRLDFHILAKVLSGSLESDGLPMFPSSVSSFEDLMELLPVSTPALESLTVCISVTVIVGPYSWPGPDENVEPFPSFVSMQHFPKLNGIHFAIASAEDAVGFENYAERLFPGPCAAHILSYSTFDFSLF</sequence>
<evidence type="ECO:0000313" key="2">
    <source>
        <dbReference type="Proteomes" id="UP001362999"/>
    </source>
</evidence>
<reference evidence="1 2" key="1">
    <citation type="journal article" date="2024" name="J Genomics">
        <title>Draft genome sequencing and assembly of Favolaschia claudopus CIRM-BRFM 2984 isolated from oak limbs.</title>
        <authorList>
            <person name="Navarro D."/>
            <person name="Drula E."/>
            <person name="Chaduli D."/>
            <person name="Cazenave R."/>
            <person name="Ahrendt S."/>
            <person name="Wang J."/>
            <person name="Lipzen A."/>
            <person name="Daum C."/>
            <person name="Barry K."/>
            <person name="Grigoriev I.V."/>
            <person name="Favel A."/>
            <person name="Rosso M.N."/>
            <person name="Martin F."/>
        </authorList>
    </citation>
    <scope>NUCLEOTIDE SEQUENCE [LARGE SCALE GENOMIC DNA]</scope>
    <source>
        <strain evidence="1 2">CIRM-BRFM 2984</strain>
    </source>
</reference>
<proteinExistence type="predicted"/>
<keyword evidence="2" id="KW-1185">Reference proteome</keyword>
<accession>A0AAW0BR54</accession>
<protein>
    <recommendedName>
        <fullName evidence="3">F-box domain-containing protein</fullName>
    </recommendedName>
</protein>
<dbReference type="EMBL" id="JAWWNJ010000028">
    <property type="protein sequence ID" value="KAK7028601.1"/>
    <property type="molecule type" value="Genomic_DNA"/>
</dbReference>